<reference evidence="3 4" key="1">
    <citation type="journal article" date="2023" name="Microbiol. Spectr.">
        <title>Symbiosis of Carpenter Bees with Uncharacterized Lactic Acid Bacteria Showing NAD Auxotrophy.</title>
        <authorList>
            <person name="Kawasaki S."/>
            <person name="Ozawa K."/>
            <person name="Mori T."/>
            <person name="Yamamoto A."/>
            <person name="Ito M."/>
            <person name="Ohkuma M."/>
            <person name="Sakamoto M."/>
            <person name="Matsutani M."/>
        </authorList>
    </citation>
    <scope>NUCLEOTIDE SEQUENCE [LARGE SCALE GENOMIC DNA]</scope>
    <source>
        <strain evidence="3 4">KimH</strain>
    </source>
</reference>
<dbReference type="Proteomes" id="UP001321748">
    <property type="component" value="Chromosome"/>
</dbReference>
<evidence type="ECO:0000256" key="2">
    <source>
        <dbReference type="SAM" id="Phobius"/>
    </source>
</evidence>
<name>A0ABM8BBJ4_9BIFI</name>
<protein>
    <submittedName>
        <fullName evidence="3">Uncharacterized protein</fullName>
    </submittedName>
</protein>
<keyword evidence="4" id="KW-1185">Reference proteome</keyword>
<accession>A0ABM8BBJ4</accession>
<proteinExistence type="predicted"/>
<evidence type="ECO:0000313" key="3">
    <source>
        <dbReference type="EMBL" id="BDR54220.1"/>
    </source>
</evidence>
<dbReference type="EMBL" id="AP026800">
    <property type="protein sequence ID" value="BDR54220.1"/>
    <property type="molecule type" value="Genomic_DNA"/>
</dbReference>
<feature type="region of interest" description="Disordered" evidence="1">
    <location>
        <begin position="483"/>
        <end position="507"/>
    </location>
</feature>
<feature type="region of interest" description="Disordered" evidence="1">
    <location>
        <begin position="622"/>
        <end position="643"/>
    </location>
</feature>
<sequence>MLYRMLAYNSRMDTQNDELRMDFVLRLAHGQMDPNCVPEGQHDDTGKCGLSFVYAFWAVNDNPYWYFSRAKYLNTMGEDGAARWAANQAQYYTIHQVENSGKYDYLTISLVGDVNYPDASTSGNYDSSDTDRVDYKQVGGAKLNQFVYAIAGKDYALWNKGIDTLYLNPSQEFDSRFVTNIAQDYPAYVYSPECGIGSAGGACNGPMSFVGWDAYPTLFSGGQANWGMVADYGFKGHSAPGIAPPKSFFVYWYNPARSYTDSSGPYPCSRNTSFYYQWIGLKEGKYWEPVTSLTPTAQRVDGQHPIGPGTPPEMTNTWPAFNEPAQNGKTNNLMAPGPGNGGQNAQLPDGSINFEIAKQQDHLDGYFKLVTWPITTNADGSTTGCATASNKEAYNPDAGITASMSQAEIASRINTGWTIDTVMSRYQIPRPDPPTISQPTQDSYVNNSTVTVTGTATVGHEAANNGNPERRYMVTLFAEDPSHPIQDSTSQGANDYNSRGVEIGSTEVDDQGNWSIVDANTIVDGKANIDGSSRRYHAYLTELNSGQTLTSDFSNIVRVYFYTAPDPAPTVVHLTMPHTVDGQLPAGSTGQVDGALHPTHNGSSLQVEALPVANPSATPIAVSSQPNFGTSSTQWQASISNPSGFQPVSGDNRYVFRAWLQTINGLRSPLGSQIFEIDMVPPKPGIVMASNRVVSGRATVSSAPGAGPQQGGFVVVTWPDGSNSGKVNIANDGTWSVPVPSGMTTNGTVGVRATDVAGNESALETRGIEPIPRIMAIPLAGAVPWHQIAASALIAGSAVLLGLTALIYKRRRDNKSLHF</sequence>
<keyword evidence="2" id="KW-0472">Membrane</keyword>
<evidence type="ECO:0000313" key="4">
    <source>
        <dbReference type="Proteomes" id="UP001321748"/>
    </source>
</evidence>
<keyword evidence="2" id="KW-0812">Transmembrane</keyword>
<keyword evidence="2" id="KW-1133">Transmembrane helix</keyword>
<dbReference type="InterPro" id="IPR013783">
    <property type="entry name" value="Ig-like_fold"/>
</dbReference>
<dbReference type="Gene3D" id="2.60.40.10">
    <property type="entry name" value="Immunoglobulins"/>
    <property type="match status" value="1"/>
</dbReference>
<gene>
    <name evidence="3" type="ORF">KIMH_03310</name>
</gene>
<evidence type="ECO:0000256" key="1">
    <source>
        <dbReference type="SAM" id="MobiDB-lite"/>
    </source>
</evidence>
<organism evidence="3 4">
    <name type="scientific">Bombiscardovia apis</name>
    <dbReference type="NCBI Taxonomy" id="2932182"/>
    <lineage>
        <taxon>Bacteria</taxon>
        <taxon>Bacillati</taxon>
        <taxon>Actinomycetota</taxon>
        <taxon>Actinomycetes</taxon>
        <taxon>Bifidobacteriales</taxon>
        <taxon>Bifidobacteriaceae</taxon>
        <taxon>Bombiscardovia</taxon>
    </lineage>
</organism>
<feature type="transmembrane region" description="Helical" evidence="2">
    <location>
        <begin position="788"/>
        <end position="808"/>
    </location>
</feature>
<feature type="compositionally biased region" description="Polar residues" evidence="1">
    <location>
        <begin position="485"/>
        <end position="497"/>
    </location>
</feature>